<accession>A0AAC9HQN2</accession>
<organism evidence="1 2">
    <name type="scientific">Actinoalloteichus hymeniacidonis</name>
    <dbReference type="NCBI Taxonomy" id="340345"/>
    <lineage>
        <taxon>Bacteria</taxon>
        <taxon>Bacillati</taxon>
        <taxon>Actinomycetota</taxon>
        <taxon>Actinomycetes</taxon>
        <taxon>Pseudonocardiales</taxon>
        <taxon>Pseudonocardiaceae</taxon>
        <taxon>Actinoalloteichus</taxon>
    </lineage>
</organism>
<dbReference type="RefSeq" id="WP_069849474.1">
    <property type="nucleotide sequence ID" value="NZ_CP014859.1"/>
</dbReference>
<evidence type="ECO:0000313" key="2">
    <source>
        <dbReference type="Proteomes" id="UP000095210"/>
    </source>
</evidence>
<dbReference type="Gene3D" id="3.10.129.10">
    <property type="entry name" value="Hotdog Thioesterase"/>
    <property type="match status" value="1"/>
</dbReference>
<dbReference type="AlphaFoldDB" id="A0AAC9HQN2"/>
<dbReference type="InterPro" id="IPR051490">
    <property type="entry name" value="THEM6_lcsJ_thioesterase"/>
</dbReference>
<keyword evidence="2" id="KW-1185">Reference proteome</keyword>
<protein>
    <submittedName>
        <fullName evidence="1">Thioesterase</fullName>
    </submittedName>
</protein>
<dbReference type="EMBL" id="CP014859">
    <property type="protein sequence ID" value="AOS63640.1"/>
    <property type="molecule type" value="Genomic_DNA"/>
</dbReference>
<dbReference type="SUPFAM" id="SSF54637">
    <property type="entry name" value="Thioesterase/thiol ester dehydrase-isomerase"/>
    <property type="match status" value="1"/>
</dbReference>
<dbReference type="PANTHER" id="PTHR12475:SF4">
    <property type="entry name" value="PROTEIN THEM6"/>
    <property type="match status" value="1"/>
</dbReference>
<dbReference type="KEGG" id="ahm:TL08_14130"/>
<name>A0AAC9HQN2_9PSEU</name>
<proteinExistence type="predicted"/>
<dbReference type="InterPro" id="IPR029069">
    <property type="entry name" value="HotDog_dom_sf"/>
</dbReference>
<dbReference type="Pfam" id="PF13279">
    <property type="entry name" value="4HBT_2"/>
    <property type="match status" value="1"/>
</dbReference>
<reference evidence="2" key="1">
    <citation type="submission" date="2016-03" db="EMBL/GenBank/DDBJ databases">
        <title>Complete genome sequence of the type strain Actinoalloteichus hymeniacidonis DSM 45092.</title>
        <authorList>
            <person name="Schaffert L."/>
            <person name="Albersmeier A."/>
            <person name="Winkler A."/>
            <person name="Kalinowski J."/>
            <person name="Zotchev S."/>
            <person name="Ruckert C."/>
        </authorList>
    </citation>
    <scope>NUCLEOTIDE SEQUENCE [LARGE SCALE GENOMIC DNA]</scope>
    <source>
        <strain evidence="2">HPA177(T) (DSM 45092(T))</strain>
    </source>
</reference>
<dbReference type="CDD" id="cd00586">
    <property type="entry name" value="4HBT"/>
    <property type="match status" value="1"/>
</dbReference>
<sequence>MNLLFRLLWLRIRSRRWPRTDIWAGTRTPFRVTLTDLDLQMHMNNGKYLSLLDLGRIDMMNRSGLWSKVLAKGWYPVVAGQTITYRKSLKLGERFAIHSRIAGFDERAVYIEQSFYCGTDLYARATVKARFLKRAGGSVSQQELADLVGGFPEDLQLPDWITDWSDATRLKSARSAG</sequence>
<gene>
    <name evidence="1" type="ORF">TL08_14130</name>
</gene>
<dbReference type="PANTHER" id="PTHR12475">
    <property type="match status" value="1"/>
</dbReference>
<dbReference type="Proteomes" id="UP000095210">
    <property type="component" value="Chromosome"/>
</dbReference>
<evidence type="ECO:0000313" key="1">
    <source>
        <dbReference type="EMBL" id="AOS63640.1"/>
    </source>
</evidence>